<comment type="cofactor">
    <cofactor evidence="6">
        <name>Cu cation</name>
        <dbReference type="ChEBI" id="CHEBI:23378"/>
    </cofactor>
    <text evidence="6">Contains 1 topaquinone per subunit.</text>
</comment>
<dbReference type="PANTHER" id="PTHR10638">
    <property type="entry name" value="COPPER AMINE OXIDASE"/>
    <property type="match status" value="1"/>
</dbReference>
<accession>A0A4D6HKW6</accession>
<keyword evidence="3 6" id="KW-0801">TPQ</keyword>
<evidence type="ECO:0000256" key="3">
    <source>
        <dbReference type="ARBA" id="ARBA00022772"/>
    </source>
</evidence>
<evidence type="ECO:0000256" key="5">
    <source>
        <dbReference type="ARBA" id="ARBA00023008"/>
    </source>
</evidence>
<dbReference type="SUPFAM" id="SSF54416">
    <property type="entry name" value="Amine oxidase N-terminal region"/>
    <property type="match status" value="2"/>
</dbReference>
<keyword evidence="4 6" id="KW-0560">Oxidoreductase</keyword>
<proteinExistence type="inferred from homology"/>
<evidence type="ECO:0000256" key="6">
    <source>
        <dbReference type="RuleBase" id="RU000672"/>
    </source>
</evidence>
<dbReference type="Pfam" id="PF02728">
    <property type="entry name" value="Cu_amine_oxidN3"/>
    <property type="match status" value="1"/>
</dbReference>
<evidence type="ECO:0000259" key="9">
    <source>
        <dbReference type="Pfam" id="PF21994"/>
    </source>
</evidence>
<evidence type="ECO:0000259" key="8">
    <source>
        <dbReference type="Pfam" id="PF02728"/>
    </source>
</evidence>
<dbReference type="AlphaFoldDB" id="A0A4D6HKW6"/>
<keyword evidence="5 6" id="KW-0186">Copper</keyword>
<organism evidence="10 11">
    <name type="scientific">Natronorubrum bangense</name>
    <dbReference type="NCBI Taxonomy" id="61858"/>
    <lineage>
        <taxon>Archaea</taxon>
        <taxon>Methanobacteriati</taxon>
        <taxon>Methanobacteriota</taxon>
        <taxon>Stenosarchaea group</taxon>
        <taxon>Halobacteria</taxon>
        <taxon>Halobacteriales</taxon>
        <taxon>Natrialbaceae</taxon>
        <taxon>Natronorubrum</taxon>
    </lineage>
</organism>
<dbReference type="KEGG" id="nbg:DV706_02140"/>
<feature type="domain" description="AGAO-like N2" evidence="9">
    <location>
        <begin position="16"/>
        <end position="92"/>
    </location>
</feature>
<dbReference type="GO" id="GO:0009308">
    <property type="term" value="P:amine metabolic process"/>
    <property type="evidence" value="ECO:0007669"/>
    <property type="project" value="UniProtKB-UniRule"/>
</dbReference>
<comment type="similarity">
    <text evidence="1 6">Belongs to the copper/topaquinone oxidase family.</text>
</comment>
<keyword evidence="2 6" id="KW-0479">Metal-binding</keyword>
<dbReference type="Pfam" id="PF01179">
    <property type="entry name" value="Cu_amine_oxid"/>
    <property type="match status" value="1"/>
</dbReference>
<dbReference type="InterPro" id="IPR016182">
    <property type="entry name" value="Cu_amine_oxidase_N-reg"/>
</dbReference>
<dbReference type="InterPro" id="IPR015802">
    <property type="entry name" value="Cu_amine_oxidase_N3"/>
</dbReference>
<evidence type="ECO:0000313" key="10">
    <source>
        <dbReference type="EMBL" id="QCC53387.1"/>
    </source>
</evidence>
<dbReference type="InterPro" id="IPR015798">
    <property type="entry name" value="Cu_amine_oxidase_C"/>
</dbReference>
<dbReference type="GO" id="GO:0005507">
    <property type="term" value="F:copper ion binding"/>
    <property type="evidence" value="ECO:0007669"/>
    <property type="project" value="InterPro"/>
</dbReference>
<feature type="domain" description="Copper amine oxidase N3-terminal" evidence="8">
    <location>
        <begin position="101"/>
        <end position="198"/>
    </location>
</feature>
<dbReference type="RefSeq" id="WP_006066801.1">
    <property type="nucleotide sequence ID" value="NZ_CP031305.1"/>
</dbReference>
<dbReference type="NCBIfam" id="NF008559">
    <property type="entry name" value="PRK11504.1"/>
    <property type="match status" value="1"/>
</dbReference>
<dbReference type="EC" id="1.4.3.-" evidence="6"/>
<dbReference type="PROSITE" id="PS01165">
    <property type="entry name" value="COPPER_AMINE_OXID_2"/>
    <property type="match status" value="1"/>
</dbReference>
<dbReference type="Proteomes" id="UP000296822">
    <property type="component" value="Chromosome"/>
</dbReference>
<comment type="PTM">
    <text evidence="6">Topaquinone (TPQ) is generated by copper-dependent autoxidation of a specific tyrosyl residue.</text>
</comment>
<evidence type="ECO:0000256" key="1">
    <source>
        <dbReference type="ARBA" id="ARBA00007983"/>
    </source>
</evidence>
<dbReference type="SUPFAM" id="SSF49998">
    <property type="entry name" value="Amine oxidase catalytic domain"/>
    <property type="match status" value="1"/>
</dbReference>
<dbReference type="EMBL" id="CP031305">
    <property type="protein sequence ID" value="QCC53387.1"/>
    <property type="molecule type" value="Genomic_DNA"/>
</dbReference>
<feature type="domain" description="Copper amine oxidase catalytic" evidence="7">
    <location>
        <begin position="229"/>
        <end position="647"/>
    </location>
</feature>
<dbReference type="InterPro" id="IPR049947">
    <property type="entry name" value="Cu_Am_Ox_Cu-bd"/>
</dbReference>
<evidence type="ECO:0000259" key="7">
    <source>
        <dbReference type="Pfam" id="PF01179"/>
    </source>
</evidence>
<evidence type="ECO:0000256" key="2">
    <source>
        <dbReference type="ARBA" id="ARBA00022723"/>
    </source>
</evidence>
<dbReference type="InterPro" id="IPR054157">
    <property type="entry name" value="AGAO-like_N2"/>
</dbReference>
<dbReference type="PROSITE" id="PS01164">
    <property type="entry name" value="COPPER_AMINE_OXID_1"/>
    <property type="match status" value="1"/>
</dbReference>
<dbReference type="GO" id="GO:0008131">
    <property type="term" value="F:primary methylamine oxidase activity"/>
    <property type="evidence" value="ECO:0007669"/>
    <property type="project" value="InterPro"/>
</dbReference>
<name>A0A4D6HKW6_9EURY</name>
<dbReference type="InterPro" id="IPR000269">
    <property type="entry name" value="Cu_amine_oxidase"/>
</dbReference>
<protein>
    <recommendedName>
        <fullName evidence="6">Amine oxidase</fullName>
        <ecNumber evidence="6">1.4.3.-</ecNumber>
    </recommendedName>
</protein>
<gene>
    <name evidence="10" type="primary">tynA</name>
    <name evidence="10" type="ORF">DV706_02140</name>
</gene>
<dbReference type="GO" id="GO:0048038">
    <property type="term" value="F:quinone binding"/>
    <property type="evidence" value="ECO:0007669"/>
    <property type="project" value="InterPro"/>
</dbReference>
<evidence type="ECO:0000313" key="11">
    <source>
        <dbReference type="Proteomes" id="UP000296822"/>
    </source>
</evidence>
<evidence type="ECO:0000256" key="4">
    <source>
        <dbReference type="ARBA" id="ARBA00023002"/>
    </source>
</evidence>
<dbReference type="InterPro" id="IPR036460">
    <property type="entry name" value="Cu_amine_oxidase_C_sf"/>
</dbReference>
<dbReference type="Pfam" id="PF21994">
    <property type="entry name" value="AGAO-like_N2"/>
    <property type="match status" value="1"/>
</dbReference>
<sequence>MATETKEKHHPYDPLTADEIEHARDVLDAERELGEGIRYVQIERKQPQKAAVKAYEQNGTDVAREAFVILRDSEEKTTYEAVVSLDDAELTSWEEKPNVQPSITLAEFDECERVVKNNDEWQAAAAKRGVENFDLAIVDPWSVGHHLVPEGIDPDRRLAHAMSWIRTSETDNGYARPLDGIHAFVDLDEMVVVELIDRGTKVDNVLTDLEDAKYREEDRDLRDDLKPYNVDQPEGPSWEIDGRKIEWQNWHIRVGWNQREGLVLYNIGYEDDGDVRPIIHRASAAEMNVPYGEKDPNHNWKNAIDIGEYNIGRLANSLTEGCDCLGHMHYFDAVMNDADGEVRVLPNVICVHEEDYGTLWKHTNWRTENSEVRRNRRLVISFVATVGNYDYEFNWYFYQDGSVEPQVRLTGIDSNGLVGPDEDVTSGYAELLAPNVKGMLHQHFFSFRLDMEVDGSDNVLYRRQNQPVPKGPNTEIRWDGQEDVDGLNPTGASFYADKTQLESESEAKELIDPLKGRYWQVEHAEKTNHVDRPVAYKLAPGSNVEAAVQDHSSIMERTGYIKYHLWATPYRDDERYPAGEYPNQNPGGDGLPKWTANDRSLDGEDLVLWYTLGVNHVTRPEDWPILPVHIASFKLEPVNFFEENPAIDVPPEHAIKDIHARREEKYDDPDAVAGSNDD</sequence>
<reference evidence="10 11" key="1">
    <citation type="journal article" date="2019" name="Nat. Commun.">
        <title>A new type of DNA phosphorothioation-based antiviral system in archaea.</title>
        <authorList>
            <person name="Xiong L."/>
            <person name="Liu S."/>
            <person name="Chen S."/>
            <person name="Xiao Y."/>
            <person name="Zhu B."/>
            <person name="Gao Y."/>
            <person name="Zhang Y."/>
            <person name="Chen B."/>
            <person name="Luo J."/>
            <person name="Deng Z."/>
            <person name="Chen X."/>
            <person name="Wang L."/>
            <person name="Chen S."/>
        </authorList>
    </citation>
    <scope>NUCLEOTIDE SEQUENCE [LARGE SCALE GENOMIC DNA]</scope>
    <source>
        <strain evidence="10 11">JCM 10635</strain>
    </source>
</reference>
<dbReference type="GeneID" id="39850028"/>
<dbReference type="Gene3D" id="2.70.98.20">
    <property type="entry name" value="Copper amine oxidase, catalytic domain"/>
    <property type="match status" value="1"/>
</dbReference>
<dbReference type="Gene3D" id="3.10.450.40">
    <property type="match status" value="2"/>
</dbReference>
<dbReference type="InterPro" id="IPR049948">
    <property type="entry name" value="Cu_Am_ox_TPQ-bd"/>
</dbReference>